<accession>A0A1I6ZFT4</accession>
<gene>
    <name evidence="1" type="ORF">SAMN05216236_10483</name>
</gene>
<dbReference type="SUPFAM" id="SSF53474">
    <property type="entry name" value="alpha/beta-Hydrolases"/>
    <property type="match status" value="1"/>
</dbReference>
<protein>
    <submittedName>
        <fullName evidence="1">Esterase/lipase superfamily enzyme</fullName>
    </submittedName>
</protein>
<dbReference type="InterPro" id="IPR014586">
    <property type="entry name" value="UCP033909"/>
</dbReference>
<sequence>MRSRGDMVHKVRVVAVLLLCFGLLSCTRPPDLVGVDNRDIPVLSVENASRHKIFIATTRAGTESVGMLYSGARASDLGLSSVVVSIPPNHVSGVIERARRLPPDPMAEFAVIAPALYGSAAAFTDMINTELAQRPPRDREILLFVHGYNNTFSDAVLRIAQFVHDTGFKGVPVLFSWASAGRASHYVYDLNSALTARPRFRQTLRLLAQSRARGIDIFAHSMGSMLTVETLIQAEADGGLAQIGRLNHVVLAAPDIDLDLFKVQLSQIGKASGKLYVFVSNDDRILGVSQRISGGVVRVGAADVEELAELGVTVIDLSEIADSASGSHNKFAASPAVVQLIGANLRLGNRDGQARPPSLTEALNNVPLVHVLVPDRASGL</sequence>
<keyword evidence="2" id="KW-1185">Reference proteome</keyword>
<organism evidence="1 2">
    <name type="scientific">Sedimentitalea nanhaiensis</name>
    <dbReference type="NCBI Taxonomy" id="999627"/>
    <lineage>
        <taxon>Bacteria</taxon>
        <taxon>Pseudomonadati</taxon>
        <taxon>Pseudomonadota</taxon>
        <taxon>Alphaproteobacteria</taxon>
        <taxon>Rhodobacterales</taxon>
        <taxon>Paracoccaceae</taxon>
        <taxon>Sedimentitalea</taxon>
    </lineage>
</organism>
<dbReference type="PANTHER" id="PTHR36513:SF1">
    <property type="entry name" value="TRANSMEMBRANE PROTEIN"/>
    <property type="match status" value="1"/>
</dbReference>
<reference evidence="1 2" key="1">
    <citation type="submission" date="2016-10" db="EMBL/GenBank/DDBJ databases">
        <authorList>
            <person name="de Groot N.N."/>
        </authorList>
    </citation>
    <scope>NUCLEOTIDE SEQUENCE [LARGE SCALE GENOMIC DNA]</scope>
    <source>
        <strain evidence="1 2">CGMCC 1.10959</strain>
    </source>
</reference>
<dbReference type="PROSITE" id="PS51257">
    <property type="entry name" value="PROKAR_LIPOPROTEIN"/>
    <property type="match status" value="1"/>
</dbReference>
<dbReference type="InterPro" id="IPR010297">
    <property type="entry name" value="DUF900_hydrolase"/>
</dbReference>
<dbReference type="PANTHER" id="PTHR36513">
    <property type="entry name" value="ABC TRANSMEMBRANE TYPE-1 DOMAIN-CONTAINING PROTEIN"/>
    <property type="match status" value="1"/>
</dbReference>
<dbReference type="STRING" id="999627.SAMN05216236_10483"/>
<dbReference type="EMBL" id="FPAW01000004">
    <property type="protein sequence ID" value="SFT61562.1"/>
    <property type="molecule type" value="Genomic_DNA"/>
</dbReference>
<dbReference type="Proteomes" id="UP000182466">
    <property type="component" value="Unassembled WGS sequence"/>
</dbReference>
<dbReference type="RefSeq" id="WP_175543401.1">
    <property type="nucleotide sequence ID" value="NZ_FPAW01000004.1"/>
</dbReference>
<dbReference type="eggNOG" id="COG4782">
    <property type="taxonomic scope" value="Bacteria"/>
</dbReference>
<evidence type="ECO:0000313" key="1">
    <source>
        <dbReference type="EMBL" id="SFT61562.1"/>
    </source>
</evidence>
<dbReference type="Gene3D" id="3.40.50.1820">
    <property type="entry name" value="alpha/beta hydrolase"/>
    <property type="match status" value="1"/>
</dbReference>
<dbReference type="InterPro" id="IPR029058">
    <property type="entry name" value="AB_hydrolase_fold"/>
</dbReference>
<proteinExistence type="predicted"/>
<dbReference type="AlphaFoldDB" id="A0A1I6ZFT4"/>
<dbReference type="Pfam" id="PF05990">
    <property type="entry name" value="DUF900"/>
    <property type="match status" value="1"/>
</dbReference>
<name>A0A1I6ZFT4_9RHOB</name>
<dbReference type="PIRSF" id="PIRSF033909">
    <property type="entry name" value="UCP033909"/>
    <property type="match status" value="1"/>
</dbReference>
<evidence type="ECO:0000313" key="2">
    <source>
        <dbReference type="Proteomes" id="UP000182466"/>
    </source>
</evidence>